<keyword evidence="3 5" id="KW-1133">Transmembrane helix</keyword>
<feature type="transmembrane region" description="Helical" evidence="5">
    <location>
        <begin position="32"/>
        <end position="56"/>
    </location>
</feature>
<sequence length="289" mass="32321">MELGEFTVVGAYSYNQASPLQWIVSHLRRYKIYIISFVIGTIMYNVLTSAISLVVGNAFNQIVSVQQRLAALLTSTLVILGIVLARGLIGLLATFTIELLAEYFERDARDELYRGLLNKSQSFHNRQRIGDIMALATNDIRQLNLMINPGVDLIFDALANLIIPLIFIGIIRLDLLLVPLLFVIVFVLSLLDFSRRIGPVYMQLRKQFGQMNAILTETINGIEIVQAAAQEGQEFDKFEQQAQHYRALFIRNGKIQGLYLPPLLLSLAVVGSFIHGVWLYVHGGISLGG</sequence>
<dbReference type="RefSeq" id="WP_218032094.1">
    <property type="nucleotide sequence ID" value="NZ_BIFS01000002.1"/>
</dbReference>
<evidence type="ECO:0000313" key="8">
    <source>
        <dbReference type="Proteomes" id="UP000287188"/>
    </source>
</evidence>
<comment type="subcellular location">
    <subcellularLocation>
        <location evidence="1">Cell membrane</location>
        <topology evidence="1">Multi-pass membrane protein</topology>
    </subcellularLocation>
</comment>
<dbReference type="GO" id="GO:0005886">
    <property type="term" value="C:plasma membrane"/>
    <property type="evidence" value="ECO:0007669"/>
    <property type="project" value="UniProtKB-SubCell"/>
</dbReference>
<feature type="transmembrane region" description="Helical" evidence="5">
    <location>
        <begin position="176"/>
        <end position="193"/>
    </location>
</feature>
<keyword evidence="8" id="KW-1185">Reference proteome</keyword>
<evidence type="ECO:0000256" key="1">
    <source>
        <dbReference type="ARBA" id="ARBA00004651"/>
    </source>
</evidence>
<dbReference type="InterPro" id="IPR039421">
    <property type="entry name" value="Type_1_exporter"/>
</dbReference>
<dbReference type="PANTHER" id="PTHR43394:SF1">
    <property type="entry name" value="ATP-BINDING CASSETTE SUB-FAMILY B MEMBER 10, MITOCHONDRIAL"/>
    <property type="match status" value="1"/>
</dbReference>
<gene>
    <name evidence="7" type="ORF">KDK_58780</name>
</gene>
<keyword evidence="2 5" id="KW-0812">Transmembrane</keyword>
<name>A0A402ASH9_9CHLR</name>
<dbReference type="Pfam" id="PF00664">
    <property type="entry name" value="ABC_membrane"/>
    <property type="match status" value="1"/>
</dbReference>
<proteinExistence type="predicted"/>
<dbReference type="GO" id="GO:0015421">
    <property type="term" value="F:ABC-type oligopeptide transporter activity"/>
    <property type="evidence" value="ECO:0007669"/>
    <property type="project" value="TreeGrafter"/>
</dbReference>
<dbReference type="InterPro" id="IPR036640">
    <property type="entry name" value="ABC1_TM_sf"/>
</dbReference>
<dbReference type="Proteomes" id="UP000287188">
    <property type="component" value="Unassembled WGS sequence"/>
</dbReference>
<organism evidence="7 8">
    <name type="scientific">Dictyobacter kobayashii</name>
    <dbReference type="NCBI Taxonomy" id="2014872"/>
    <lineage>
        <taxon>Bacteria</taxon>
        <taxon>Bacillati</taxon>
        <taxon>Chloroflexota</taxon>
        <taxon>Ktedonobacteria</taxon>
        <taxon>Ktedonobacterales</taxon>
        <taxon>Dictyobacteraceae</taxon>
        <taxon>Dictyobacter</taxon>
    </lineage>
</organism>
<feature type="transmembrane region" description="Helical" evidence="5">
    <location>
        <begin position="258"/>
        <end position="281"/>
    </location>
</feature>
<dbReference type="InterPro" id="IPR011527">
    <property type="entry name" value="ABC1_TM_dom"/>
</dbReference>
<dbReference type="GO" id="GO:0005524">
    <property type="term" value="F:ATP binding"/>
    <property type="evidence" value="ECO:0007669"/>
    <property type="project" value="InterPro"/>
</dbReference>
<protein>
    <recommendedName>
        <fullName evidence="6">ABC transmembrane type-1 domain-containing protein</fullName>
    </recommendedName>
</protein>
<feature type="domain" description="ABC transmembrane type-1" evidence="6">
    <location>
        <begin position="38"/>
        <end position="289"/>
    </location>
</feature>
<evidence type="ECO:0000313" key="7">
    <source>
        <dbReference type="EMBL" id="GCE22078.1"/>
    </source>
</evidence>
<evidence type="ECO:0000259" key="6">
    <source>
        <dbReference type="PROSITE" id="PS50929"/>
    </source>
</evidence>
<dbReference type="AlphaFoldDB" id="A0A402ASH9"/>
<dbReference type="SUPFAM" id="SSF90123">
    <property type="entry name" value="ABC transporter transmembrane region"/>
    <property type="match status" value="1"/>
</dbReference>
<accession>A0A402ASH9</accession>
<evidence type="ECO:0000256" key="4">
    <source>
        <dbReference type="ARBA" id="ARBA00023136"/>
    </source>
</evidence>
<dbReference type="EMBL" id="BIFS01000002">
    <property type="protein sequence ID" value="GCE22078.1"/>
    <property type="molecule type" value="Genomic_DNA"/>
</dbReference>
<dbReference type="PROSITE" id="PS50929">
    <property type="entry name" value="ABC_TM1F"/>
    <property type="match status" value="1"/>
</dbReference>
<feature type="transmembrane region" description="Helical" evidence="5">
    <location>
        <begin position="76"/>
        <end position="101"/>
    </location>
</feature>
<evidence type="ECO:0000256" key="2">
    <source>
        <dbReference type="ARBA" id="ARBA00022692"/>
    </source>
</evidence>
<comment type="caution">
    <text evidence="7">The sequence shown here is derived from an EMBL/GenBank/DDBJ whole genome shotgun (WGS) entry which is preliminary data.</text>
</comment>
<dbReference type="PANTHER" id="PTHR43394">
    <property type="entry name" value="ATP-DEPENDENT PERMEASE MDL1, MITOCHONDRIAL"/>
    <property type="match status" value="1"/>
</dbReference>
<keyword evidence="4 5" id="KW-0472">Membrane</keyword>
<evidence type="ECO:0000256" key="5">
    <source>
        <dbReference type="SAM" id="Phobius"/>
    </source>
</evidence>
<evidence type="ECO:0000256" key="3">
    <source>
        <dbReference type="ARBA" id="ARBA00022989"/>
    </source>
</evidence>
<dbReference type="Gene3D" id="1.20.1560.10">
    <property type="entry name" value="ABC transporter type 1, transmembrane domain"/>
    <property type="match status" value="1"/>
</dbReference>
<reference evidence="8" key="1">
    <citation type="submission" date="2018-12" db="EMBL/GenBank/DDBJ databases">
        <title>Tengunoibacter tsumagoiensis gen. nov., sp. nov., Dictyobacter kobayashii sp. nov., D. alpinus sp. nov., and D. joshuensis sp. nov. and description of Dictyobacteraceae fam. nov. within the order Ktedonobacterales isolated from Tengu-no-mugimeshi.</title>
        <authorList>
            <person name="Wang C.M."/>
            <person name="Zheng Y."/>
            <person name="Sakai Y."/>
            <person name="Toyoda A."/>
            <person name="Minakuchi Y."/>
            <person name="Abe K."/>
            <person name="Yokota A."/>
            <person name="Yabe S."/>
        </authorList>
    </citation>
    <scope>NUCLEOTIDE SEQUENCE [LARGE SCALE GENOMIC DNA]</scope>
    <source>
        <strain evidence="8">Uno11</strain>
    </source>
</reference>
<feature type="transmembrane region" description="Helical" evidence="5">
    <location>
        <begin position="150"/>
        <end position="170"/>
    </location>
</feature>